<dbReference type="PANTHER" id="PTHR40743">
    <property type="entry name" value="NUCLEOTIDE-DIPHOSPHO-SUGAR TRANSFERASE CONTAINING PROTEIN"/>
    <property type="match status" value="1"/>
</dbReference>
<protein>
    <submittedName>
        <fullName evidence="2">Glycosyl transferase family 2</fullName>
    </submittedName>
</protein>
<dbReference type="Gene3D" id="3.90.550.10">
    <property type="entry name" value="Spore Coat Polysaccharide Biosynthesis Protein SpsA, Chain A"/>
    <property type="match status" value="1"/>
</dbReference>
<dbReference type="Pfam" id="PF00535">
    <property type="entry name" value="Glycos_transf_2"/>
    <property type="match status" value="1"/>
</dbReference>
<dbReference type="Proteomes" id="UP000184420">
    <property type="component" value="Unassembled WGS sequence"/>
</dbReference>
<accession>A0A1M7E6I0</accession>
<feature type="domain" description="Glycosyltransferase 2-like" evidence="1">
    <location>
        <begin position="6"/>
        <end position="141"/>
    </location>
</feature>
<dbReference type="InterPro" id="IPR001173">
    <property type="entry name" value="Glyco_trans_2-like"/>
</dbReference>
<evidence type="ECO:0000313" key="2">
    <source>
        <dbReference type="EMBL" id="SHL87351.1"/>
    </source>
</evidence>
<dbReference type="PANTHER" id="PTHR40743:SF1">
    <property type="entry name" value="POSSIBLE GLYCOSYLTRANSFERASE"/>
    <property type="match status" value="1"/>
</dbReference>
<dbReference type="SUPFAM" id="SSF53448">
    <property type="entry name" value="Nucleotide-diphospho-sugar transferases"/>
    <property type="match status" value="1"/>
</dbReference>
<dbReference type="GO" id="GO:0016740">
    <property type="term" value="F:transferase activity"/>
    <property type="evidence" value="ECO:0007669"/>
    <property type="project" value="UniProtKB-KW"/>
</dbReference>
<dbReference type="STRING" id="1419482.SAMN05444266_105305"/>
<dbReference type="AlphaFoldDB" id="A0A1M7E6I0"/>
<dbReference type="RefSeq" id="WP_083550008.1">
    <property type="nucleotide sequence ID" value="NZ_FRBL01000005.1"/>
</dbReference>
<dbReference type="InterPro" id="IPR029044">
    <property type="entry name" value="Nucleotide-diphossugar_trans"/>
</dbReference>
<dbReference type="CDD" id="cd00761">
    <property type="entry name" value="Glyco_tranf_GTA_type"/>
    <property type="match status" value="1"/>
</dbReference>
<sequence length="353" mass="41193">MKYKLSFCTVCMNRTMHLKETLPRNIADNSSYGNIEFVLLNYNSSDDLHEWVLTAMAPYLQQGVLKYYHTREPLFFQMSHAKNMAFRLATGDILCGVDADNYTGPGFADYISERFVSNRQIYVQPPTIGQDKKRWDVQGRVCVHQEDFHAVRGYDEAVQEYGFEDKDFKRRLELHGCTKHIIRDETFLHAIKHEDGMRIKGGLASWKLKQLFYCQEPVPEIILLQDNNTYEKVTVDHTLLSYESSTMLKTPIRKIYAGNFIYKERKYHLYKKNNESYLTLSVLGDGSLMSQDERVFQPIYPGELGENFLFQRAMYLSKKIYLSNRNQIKLINGEGYGRGTVHEYFTGKTHLLV</sequence>
<dbReference type="EMBL" id="FRBL01000005">
    <property type="protein sequence ID" value="SHL87351.1"/>
    <property type="molecule type" value="Genomic_DNA"/>
</dbReference>
<organism evidence="2 3">
    <name type="scientific">Chitinophaga jiangningensis</name>
    <dbReference type="NCBI Taxonomy" id="1419482"/>
    <lineage>
        <taxon>Bacteria</taxon>
        <taxon>Pseudomonadati</taxon>
        <taxon>Bacteroidota</taxon>
        <taxon>Chitinophagia</taxon>
        <taxon>Chitinophagales</taxon>
        <taxon>Chitinophagaceae</taxon>
        <taxon>Chitinophaga</taxon>
    </lineage>
</organism>
<evidence type="ECO:0000259" key="1">
    <source>
        <dbReference type="Pfam" id="PF00535"/>
    </source>
</evidence>
<keyword evidence="3" id="KW-1185">Reference proteome</keyword>
<gene>
    <name evidence="2" type="ORF">SAMN05444266_105305</name>
</gene>
<dbReference type="OrthoDB" id="6717394at2"/>
<proteinExistence type="predicted"/>
<evidence type="ECO:0000313" key="3">
    <source>
        <dbReference type="Proteomes" id="UP000184420"/>
    </source>
</evidence>
<reference evidence="2 3" key="1">
    <citation type="submission" date="2016-11" db="EMBL/GenBank/DDBJ databases">
        <authorList>
            <person name="Jaros S."/>
            <person name="Januszkiewicz K."/>
            <person name="Wedrychowicz H."/>
        </authorList>
    </citation>
    <scope>NUCLEOTIDE SEQUENCE [LARGE SCALE GENOMIC DNA]</scope>
    <source>
        <strain evidence="2 3">DSM 27406</strain>
    </source>
</reference>
<name>A0A1M7E6I0_9BACT</name>
<keyword evidence="2" id="KW-0808">Transferase</keyword>